<feature type="compositionally biased region" description="Low complexity" evidence="1">
    <location>
        <begin position="284"/>
        <end position="304"/>
    </location>
</feature>
<evidence type="ECO:0000313" key="3">
    <source>
        <dbReference type="EMBL" id="RPD60519.1"/>
    </source>
</evidence>
<protein>
    <submittedName>
        <fullName evidence="3">Uncharacterized protein</fullName>
    </submittedName>
</protein>
<feature type="compositionally biased region" description="Low complexity" evidence="1">
    <location>
        <begin position="197"/>
        <end position="263"/>
    </location>
</feature>
<evidence type="ECO:0000256" key="1">
    <source>
        <dbReference type="SAM" id="MobiDB-lite"/>
    </source>
</evidence>
<proteinExistence type="predicted"/>
<accession>A0A5C2SBN7</accession>
<feature type="region of interest" description="Disordered" evidence="1">
    <location>
        <begin position="385"/>
        <end position="407"/>
    </location>
</feature>
<dbReference type="STRING" id="1328759.A0A5C2SBN7"/>
<feature type="region of interest" description="Disordered" evidence="1">
    <location>
        <begin position="446"/>
        <end position="530"/>
    </location>
</feature>
<feature type="compositionally biased region" description="Polar residues" evidence="1">
    <location>
        <begin position="454"/>
        <end position="484"/>
    </location>
</feature>
<sequence length="530" mass="55670">MILPCLLFIIEPQVTSREYITALILRCTERPSFLDARNSTATEGPPSSRGKLRRSTALRYHKTWLSVALFSVFFARVSAIDISAVGNVQQCDTTTITWTQGTSPYDLTFLFSPESHIRDFHIQQTAPQYLWNTNVPAGTSVQFQVHDRDGTAIPPSYVVQSSADDSCLDSSGNPPLPSSATPKTLSTSTPSETNSQGSGTTTTTSSSPPGTSGSGQLSIHSTSTSTQDATSSTLPTGDSSASSSTSPDSTSPDSTSPDSTIPPTSKPPMIPSESSGLGSTTIKSSDPSVSYTSSSLTSYPPSSTATQSTSKPTLSIAAIVGIAVATAVVVLAMFGVLCWYRRRMTQSHRIPRSSVEKPYDIGTSPSSLLDMSSKRLLNQNLTPLAAVTDDDPPSSSLNHSVAGTDPEGTVIHIHGHELDSLAAQAATASPGATAHPIDVFTLSSRVGSMEKSSHATNDPSNNHHSRQGTPAASQRSPSDTATSPRESRDEPLVEWQGPAVYELDGGIRLAGGPPGSLGNGDVLPPPYQTY</sequence>
<keyword evidence="4" id="KW-1185">Reference proteome</keyword>
<evidence type="ECO:0000313" key="4">
    <source>
        <dbReference type="Proteomes" id="UP000313359"/>
    </source>
</evidence>
<keyword evidence="2" id="KW-0472">Membrane</keyword>
<feature type="region of interest" description="Disordered" evidence="1">
    <location>
        <begin position="154"/>
        <end position="311"/>
    </location>
</feature>
<keyword evidence="2" id="KW-0812">Transmembrane</keyword>
<dbReference type="AlphaFoldDB" id="A0A5C2SBN7"/>
<feature type="transmembrane region" description="Helical" evidence="2">
    <location>
        <begin position="316"/>
        <end position="340"/>
    </location>
</feature>
<reference evidence="3" key="1">
    <citation type="journal article" date="2018" name="Genome Biol. Evol.">
        <title>Genomics and development of Lentinus tigrinus, a white-rot wood-decaying mushroom with dimorphic fruiting bodies.</title>
        <authorList>
            <person name="Wu B."/>
            <person name="Xu Z."/>
            <person name="Knudson A."/>
            <person name="Carlson A."/>
            <person name="Chen N."/>
            <person name="Kovaka S."/>
            <person name="LaButti K."/>
            <person name="Lipzen A."/>
            <person name="Pennachio C."/>
            <person name="Riley R."/>
            <person name="Schakwitz W."/>
            <person name="Umezawa K."/>
            <person name="Ohm R.A."/>
            <person name="Grigoriev I.V."/>
            <person name="Nagy L.G."/>
            <person name="Gibbons J."/>
            <person name="Hibbett D."/>
        </authorList>
    </citation>
    <scope>NUCLEOTIDE SEQUENCE [LARGE SCALE GENOMIC DNA]</scope>
    <source>
        <strain evidence="3">ALCF2SS1-6</strain>
    </source>
</reference>
<organism evidence="3 4">
    <name type="scientific">Lentinus tigrinus ALCF2SS1-6</name>
    <dbReference type="NCBI Taxonomy" id="1328759"/>
    <lineage>
        <taxon>Eukaryota</taxon>
        <taxon>Fungi</taxon>
        <taxon>Dikarya</taxon>
        <taxon>Basidiomycota</taxon>
        <taxon>Agaricomycotina</taxon>
        <taxon>Agaricomycetes</taxon>
        <taxon>Polyporales</taxon>
        <taxon>Polyporaceae</taxon>
        <taxon>Lentinus</taxon>
    </lineage>
</organism>
<dbReference type="Proteomes" id="UP000313359">
    <property type="component" value="Unassembled WGS sequence"/>
</dbReference>
<name>A0A5C2SBN7_9APHY</name>
<gene>
    <name evidence="3" type="ORF">L227DRAFT_89033</name>
</gene>
<evidence type="ECO:0000256" key="2">
    <source>
        <dbReference type="SAM" id="Phobius"/>
    </source>
</evidence>
<dbReference type="OrthoDB" id="2742996at2759"/>
<feature type="compositionally biased region" description="Polar residues" evidence="1">
    <location>
        <begin position="272"/>
        <end position="283"/>
    </location>
</feature>
<feature type="compositionally biased region" description="Gly residues" evidence="1">
    <location>
        <begin position="508"/>
        <end position="518"/>
    </location>
</feature>
<dbReference type="EMBL" id="ML122265">
    <property type="protein sequence ID" value="RPD60519.1"/>
    <property type="molecule type" value="Genomic_DNA"/>
</dbReference>
<feature type="compositionally biased region" description="Polar residues" evidence="1">
    <location>
        <begin position="158"/>
        <end position="196"/>
    </location>
</feature>
<keyword evidence="2" id="KW-1133">Transmembrane helix</keyword>